<sequence>MFTKGLTVLGTPANASEDVGALPEVAAAWVQGWTLSRATESPVAVPDGYRIDVGLSGHLIRYVLPRFDPAALRRLTREPLAPGTWLKVCAEVEAVAAVLPTGWLVKDPEYMMTVSLRSAEFSMPTGYALRVTTQGAVTDAEVLGSDEQIAARGRIARTGSFAIVDQVETHPSHRRRGLGSRVMSALGHYAAIQGARTGVLVATRDGLGLYRSLGWTLRAPVTAAVFRPEEAA</sequence>
<dbReference type="EMBL" id="FZOD01000056">
    <property type="protein sequence ID" value="SNT53404.1"/>
    <property type="molecule type" value="Genomic_DNA"/>
</dbReference>
<dbReference type="GO" id="GO:0016747">
    <property type="term" value="F:acyltransferase activity, transferring groups other than amino-acyl groups"/>
    <property type="evidence" value="ECO:0007669"/>
    <property type="project" value="InterPro"/>
</dbReference>
<accession>A0A239NG68</accession>
<evidence type="ECO:0000313" key="2">
    <source>
        <dbReference type="EMBL" id="SNT53404.1"/>
    </source>
</evidence>
<reference evidence="2 3" key="1">
    <citation type="submission" date="2017-06" db="EMBL/GenBank/DDBJ databases">
        <authorList>
            <person name="Kim H.J."/>
            <person name="Triplett B.A."/>
        </authorList>
    </citation>
    <scope>NUCLEOTIDE SEQUENCE [LARGE SCALE GENOMIC DNA]</scope>
    <source>
        <strain evidence="2 3">CGMCC 4.2132</strain>
    </source>
</reference>
<dbReference type="Gene3D" id="3.40.630.30">
    <property type="match status" value="1"/>
</dbReference>
<dbReference type="InterPro" id="IPR016181">
    <property type="entry name" value="Acyl_CoA_acyltransferase"/>
</dbReference>
<gene>
    <name evidence="2" type="ORF">SAMN05216276_105637</name>
</gene>
<dbReference type="OrthoDB" id="4966223at2"/>
<dbReference type="InterPro" id="IPR000182">
    <property type="entry name" value="GNAT_dom"/>
</dbReference>
<dbReference type="CDD" id="cd04301">
    <property type="entry name" value="NAT_SF"/>
    <property type="match status" value="1"/>
</dbReference>
<evidence type="ECO:0000313" key="3">
    <source>
        <dbReference type="Proteomes" id="UP000198282"/>
    </source>
</evidence>
<keyword evidence="3" id="KW-1185">Reference proteome</keyword>
<proteinExistence type="predicted"/>
<evidence type="ECO:0000259" key="1">
    <source>
        <dbReference type="PROSITE" id="PS51186"/>
    </source>
</evidence>
<protein>
    <submittedName>
        <fullName evidence="2">FR47-like protein</fullName>
    </submittedName>
</protein>
<dbReference type="RefSeq" id="WP_089211968.1">
    <property type="nucleotide sequence ID" value="NZ_FZOD01000056.1"/>
</dbReference>
<dbReference type="AlphaFoldDB" id="A0A239NG68"/>
<dbReference type="Proteomes" id="UP000198282">
    <property type="component" value="Unassembled WGS sequence"/>
</dbReference>
<feature type="domain" description="N-acetyltransferase" evidence="1">
    <location>
        <begin position="100"/>
        <end position="232"/>
    </location>
</feature>
<dbReference type="SUPFAM" id="SSF55729">
    <property type="entry name" value="Acyl-CoA N-acyltransferases (Nat)"/>
    <property type="match status" value="1"/>
</dbReference>
<dbReference type="PROSITE" id="PS51186">
    <property type="entry name" value="GNAT"/>
    <property type="match status" value="1"/>
</dbReference>
<organism evidence="2 3">
    <name type="scientific">Streptosporangium subroseum</name>
    <dbReference type="NCBI Taxonomy" id="106412"/>
    <lineage>
        <taxon>Bacteria</taxon>
        <taxon>Bacillati</taxon>
        <taxon>Actinomycetota</taxon>
        <taxon>Actinomycetes</taxon>
        <taxon>Streptosporangiales</taxon>
        <taxon>Streptosporangiaceae</taxon>
        <taxon>Streptosporangium</taxon>
    </lineage>
</organism>
<dbReference type="Pfam" id="PF13508">
    <property type="entry name" value="Acetyltransf_7"/>
    <property type="match status" value="1"/>
</dbReference>
<name>A0A239NG68_9ACTN</name>